<evidence type="ECO:0000313" key="5">
    <source>
        <dbReference type="Proteomes" id="UP001597221"/>
    </source>
</evidence>
<comment type="similarity">
    <text evidence="2">Belongs to the bacterial solute-binding protein 2 family.</text>
</comment>
<sequence>MRKLAIVIFICVCLTLSYFTIVSASKVFKTDWELPQSTEQVDTKQRLVLITQELETPFWDKVATGAMDEAEKEGVSLEVWGSYGNNQEEFLKQIEIAIYSQMDGIILQGLDTDEFKNLTKIKAASYGIPIITVANDVTMGDSLRKSYVGSNHYEAGKMIGEQLIADMGTVGEVAVMIDKQHQYFQEQRLEGIREVLQRYPTIDIHYIETEDTRKEVIATTKDVLNRNPNINAFIVVNVEILAAMINEIERRSQIEPYFIYSFDDDYESITLLKQGKVDGIIEQAPEEMGKMSVKLILDWLNNKKVPLDLEGYQTDIKIIKANDEK</sequence>
<dbReference type="PANTHER" id="PTHR30036:SF7">
    <property type="entry name" value="ABC TRANSPORTER PERIPLASMIC-BINDING PROTEIN YPHF"/>
    <property type="match status" value="1"/>
</dbReference>
<feature type="domain" description="Periplasmic binding protein" evidence="3">
    <location>
        <begin position="49"/>
        <end position="304"/>
    </location>
</feature>
<dbReference type="Proteomes" id="UP001597221">
    <property type="component" value="Unassembled WGS sequence"/>
</dbReference>
<gene>
    <name evidence="4" type="ORF">ACFSBH_16210</name>
</gene>
<dbReference type="RefSeq" id="WP_379598593.1">
    <property type="nucleotide sequence ID" value="NZ_JBHUDE010000149.1"/>
</dbReference>
<proteinExistence type="inferred from homology"/>
<dbReference type="Gene3D" id="3.40.50.2300">
    <property type="match status" value="2"/>
</dbReference>
<dbReference type="InterPro" id="IPR050555">
    <property type="entry name" value="Bact_Solute-Bind_Prot2"/>
</dbReference>
<dbReference type="InterPro" id="IPR028082">
    <property type="entry name" value="Peripla_BP_I"/>
</dbReference>
<evidence type="ECO:0000256" key="2">
    <source>
        <dbReference type="ARBA" id="ARBA00007639"/>
    </source>
</evidence>
<dbReference type="PANTHER" id="PTHR30036">
    <property type="entry name" value="D-XYLOSE-BINDING PERIPLASMIC PROTEIN"/>
    <property type="match status" value="1"/>
</dbReference>
<evidence type="ECO:0000313" key="4">
    <source>
        <dbReference type="EMBL" id="MFD1609161.1"/>
    </source>
</evidence>
<dbReference type="EMBL" id="JBHUDE010000149">
    <property type="protein sequence ID" value="MFD1609161.1"/>
    <property type="molecule type" value="Genomic_DNA"/>
</dbReference>
<accession>A0ABW4HUE4</accession>
<comment type="subcellular location">
    <subcellularLocation>
        <location evidence="1">Cell envelope</location>
    </subcellularLocation>
</comment>
<organism evidence="4 5">
    <name type="scientific">Oceanobacillus luteolus</name>
    <dbReference type="NCBI Taxonomy" id="1274358"/>
    <lineage>
        <taxon>Bacteria</taxon>
        <taxon>Bacillati</taxon>
        <taxon>Bacillota</taxon>
        <taxon>Bacilli</taxon>
        <taxon>Bacillales</taxon>
        <taxon>Bacillaceae</taxon>
        <taxon>Oceanobacillus</taxon>
    </lineage>
</organism>
<name>A0ABW4HUE4_9BACI</name>
<keyword evidence="5" id="KW-1185">Reference proteome</keyword>
<protein>
    <submittedName>
        <fullName evidence="4">Substrate-binding domain-containing protein</fullName>
    </submittedName>
</protein>
<dbReference type="SUPFAM" id="SSF53822">
    <property type="entry name" value="Periplasmic binding protein-like I"/>
    <property type="match status" value="1"/>
</dbReference>
<comment type="caution">
    <text evidence="4">The sequence shown here is derived from an EMBL/GenBank/DDBJ whole genome shotgun (WGS) entry which is preliminary data.</text>
</comment>
<dbReference type="InterPro" id="IPR025997">
    <property type="entry name" value="SBP_2_dom"/>
</dbReference>
<evidence type="ECO:0000256" key="1">
    <source>
        <dbReference type="ARBA" id="ARBA00004196"/>
    </source>
</evidence>
<reference evidence="5" key="1">
    <citation type="journal article" date="2019" name="Int. J. Syst. Evol. Microbiol.">
        <title>The Global Catalogue of Microorganisms (GCM) 10K type strain sequencing project: providing services to taxonomists for standard genome sequencing and annotation.</title>
        <authorList>
            <consortium name="The Broad Institute Genomics Platform"/>
            <consortium name="The Broad Institute Genome Sequencing Center for Infectious Disease"/>
            <person name="Wu L."/>
            <person name="Ma J."/>
        </authorList>
    </citation>
    <scope>NUCLEOTIDE SEQUENCE [LARGE SCALE GENOMIC DNA]</scope>
    <source>
        <strain evidence="5">CGMCC 1.12376</strain>
    </source>
</reference>
<dbReference type="Pfam" id="PF13407">
    <property type="entry name" value="Peripla_BP_4"/>
    <property type="match status" value="1"/>
</dbReference>
<evidence type="ECO:0000259" key="3">
    <source>
        <dbReference type="Pfam" id="PF13407"/>
    </source>
</evidence>